<dbReference type="SUPFAM" id="SSF46689">
    <property type="entry name" value="Homeodomain-like"/>
    <property type="match status" value="2"/>
</dbReference>
<keyword evidence="3" id="KW-0804">Transcription</keyword>
<evidence type="ECO:0000313" key="6">
    <source>
        <dbReference type="Proteomes" id="UP000886858"/>
    </source>
</evidence>
<dbReference type="PROSITE" id="PS01124">
    <property type="entry name" value="HTH_ARAC_FAMILY_2"/>
    <property type="match status" value="1"/>
</dbReference>
<dbReference type="EMBL" id="DWYY01000038">
    <property type="protein sequence ID" value="HJA92142.1"/>
    <property type="molecule type" value="Genomic_DNA"/>
</dbReference>
<gene>
    <name evidence="5" type="ORF">H9717_03335</name>
</gene>
<dbReference type="PROSITE" id="PS00041">
    <property type="entry name" value="HTH_ARAC_FAMILY_1"/>
    <property type="match status" value="1"/>
</dbReference>
<sequence length="270" mass="31229">MDHDFLNYQLADDTVIFTDTLKKDSPYHSVFPRNHESLFFVTNGTLLYKKKDKKEVIREGQTGYIERGAIDKSSAYLCDEVSYIAVNFCFDKKSAAPQKTLPFDTLCSQGDAYGYQKLFSEALNHFLSKTPGYLAICNGIVLQIIGFLYNEFKIDDTGFKKIQKLDNAIEYLRNHYDNTDFRISNLADIVNMSEKNFRRIFFDIYRKTPYTFLQEFRINKAEILLLNTSKTISDIALQCGFSDVFSFSHCFKKHIGISPSKFRVTHTKDS</sequence>
<feature type="domain" description="HTH araC/xylS-type" evidence="4">
    <location>
        <begin position="166"/>
        <end position="265"/>
    </location>
</feature>
<dbReference type="InterPro" id="IPR009057">
    <property type="entry name" value="Homeodomain-like_sf"/>
</dbReference>
<evidence type="ECO:0000313" key="5">
    <source>
        <dbReference type="EMBL" id="HJA92142.1"/>
    </source>
</evidence>
<dbReference type="PRINTS" id="PR00032">
    <property type="entry name" value="HTHARAC"/>
</dbReference>
<reference evidence="5" key="2">
    <citation type="submission" date="2021-04" db="EMBL/GenBank/DDBJ databases">
        <authorList>
            <person name="Gilroy R."/>
        </authorList>
    </citation>
    <scope>NUCLEOTIDE SEQUENCE</scope>
    <source>
        <strain evidence="5">CHK179-7159</strain>
    </source>
</reference>
<dbReference type="SMART" id="SM00342">
    <property type="entry name" value="HTH_ARAC"/>
    <property type="match status" value="1"/>
</dbReference>
<dbReference type="GO" id="GO:0003700">
    <property type="term" value="F:DNA-binding transcription factor activity"/>
    <property type="evidence" value="ECO:0007669"/>
    <property type="project" value="InterPro"/>
</dbReference>
<evidence type="ECO:0000256" key="3">
    <source>
        <dbReference type="ARBA" id="ARBA00023163"/>
    </source>
</evidence>
<dbReference type="Proteomes" id="UP000886858">
    <property type="component" value="Unassembled WGS sequence"/>
</dbReference>
<dbReference type="Pfam" id="PF12833">
    <property type="entry name" value="HTH_18"/>
    <property type="match status" value="1"/>
</dbReference>
<evidence type="ECO:0000259" key="4">
    <source>
        <dbReference type="PROSITE" id="PS01124"/>
    </source>
</evidence>
<dbReference type="Gene3D" id="1.10.10.60">
    <property type="entry name" value="Homeodomain-like"/>
    <property type="match status" value="2"/>
</dbReference>
<organism evidence="5 6">
    <name type="scientific">Candidatus Eisenbergiella merdipullorum</name>
    <dbReference type="NCBI Taxonomy" id="2838553"/>
    <lineage>
        <taxon>Bacteria</taxon>
        <taxon>Bacillati</taxon>
        <taxon>Bacillota</taxon>
        <taxon>Clostridia</taxon>
        <taxon>Lachnospirales</taxon>
        <taxon>Lachnospiraceae</taxon>
        <taxon>Eisenbergiella</taxon>
    </lineage>
</organism>
<dbReference type="AlphaFoldDB" id="A0A9D2KY55"/>
<dbReference type="GO" id="GO:0043565">
    <property type="term" value="F:sequence-specific DNA binding"/>
    <property type="evidence" value="ECO:0007669"/>
    <property type="project" value="InterPro"/>
</dbReference>
<comment type="caution">
    <text evidence="5">The sequence shown here is derived from an EMBL/GenBank/DDBJ whole genome shotgun (WGS) entry which is preliminary data.</text>
</comment>
<proteinExistence type="predicted"/>
<evidence type="ECO:0000256" key="2">
    <source>
        <dbReference type="ARBA" id="ARBA00023125"/>
    </source>
</evidence>
<keyword evidence="2" id="KW-0238">DNA-binding</keyword>
<accession>A0A9D2KY55</accession>
<reference evidence="5" key="1">
    <citation type="journal article" date="2021" name="PeerJ">
        <title>Extensive microbial diversity within the chicken gut microbiome revealed by metagenomics and culture.</title>
        <authorList>
            <person name="Gilroy R."/>
            <person name="Ravi A."/>
            <person name="Getino M."/>
            <person name="Pursley I."/>
            <person name="Horton D.L."/>
            <person name="Alikhan N.F."/>
            <person name="Baker D."/>
            <person name="Gharbi K."/>
            <person name="Hall N."/>
            <person name="Watson M."/>
            <person name="Adriaenssens E.M."/>
            <person name="Foster-Nyarko E."/>
            <person name="Jarju S."/>
            <person name="Secka A."/>
            <person name="Antonio M."/>
            <person name="Oren A."/>
            <person name="Chaudhuri R.R."/>
            <person name="La Ragione R."/>
            <person name="Hildebrand F."/>
            <person name="Pallen M.J."/>
        </authorList>
    </citation>
    <scope>NUCLEOTIDE SEQUENCE</scope>
    <source>
        <strain evidence="5">CHK179-7159</strain>
    </source>
</reference>
<dbReference type="PANTHER" id="PTHR43280:SF28">
    <property type="entry name" value="HTH-TYPE TRANSCRIPTIONAL ACTIVATOR RHAS"/>
    <property type="match status" value="1"/>
</dbReference>
<evidence type="ECO:0000256" key="1">
    <source>
        <dbReference type="ARBA" id="ARBA00023015"/>
    </source>
</evidence>
<keyword evidence="1" id="KW-0805">Transcription regulation</keyword>
<dbReference type="InterPro" id="IPR018060">
    <property type="entry name" value="HTH_AraC"/>
</dbReference>
<protein>
    <submittedName>
        <fullName evidence="5">AraC family transcriptional regulator</fullName>
    </submittedName>
</protein>
<dbReference type="InterPro" id="IPR020449">
    <property type="entry name" value="Tscrpt_reg_AraC-type_HTH"/>
</dbReference>
<dbReference type="InterPro" id="IPR018062">
    <property type="entry name" value="HTH_AraC-typ_CS"/>
</dbReference>
<name>A0A9D2KY55_9FIRM</name>
<dbReference type="PANTHER" id="PTHR43280">
    <property type="entry name" value="ARAC-FAMILY TRANSCRIPTIONAL REGULATOR"/>
    <property type="match status" value="1"/>
</dbReference>